<accession>A0AAN6LZA8</accession>
<dbReference type="PANTHER" id="PTHR36839:SF1">
    <property type="entry name" value="METALLO-BETA-LACTAMASE FAMILY PROTEIN (AFU_ORTHOLOGUE AFUA_5G12770)"/>
    <property type="match status" value="1"/>
</dbReference>
<sequence>MQYSSGDLAICFTCGTQFSRPLSSPPPSCPICDDPRQYVPPTGQAWTSLNNEASSQRNEFTTDKHDPRIHFITTKPIAPSHTTLPAGLSDSTSTTKQLGIGQRAILLQTEHGNVLWDLVAWIDEETVEWVRGRGV</sequence>
<dbReference type="EMBL" id="WVTA01000007">
    <property type="protein sequence ID" value="KAK3208812.1"/>
    <property type="molecule type" value="Genomic_DNA"/>
</dbReference>
<organism evidence="1 2">
    <name type="scientific">Pseudopithomyces chartarum</name>
    <dbReference type="NCBI Taxonomy" id="1892770"/>
    <lineage>
        <taxon>Eukaryota</taxon>
        <taxon>Fungi</taxon>
        <taxon>Dikarya</taxon>
        <taxon>Ascomycota</taxon>
        <taxon>Pezizomycotina</taxon>
        <taxon>Dothideomycetes</taxon>
        <taxon>Pleosporomycetidae</taxon>
        <taxon>Pleosporales</taxon>
        <taxon>Massarineae</taxon>
        <taxon>Didymosphaeriaceae</taxon>
        <taxon>Pseudopithomyces</taxon>
    </lineage>
</organism>
<gene>
    <name evidence="1" type="ORF">GRF29_77g2074928</name>
</gene>
<evidence type="ECO:0000313" key="2">
    <source>
        <dbReference type="Proteomes" id="UP001280581"/>
    </source>
</evidence>
<dbReference type="Proteomes" id="UP001280581">
    <property type="component" value="Unassembled WGS sequence"/>
</dbReference>
<reference evidence="1 2" key="1">
    <citation type="submission" date="2021-02" db="EMBL/GenBank/DDBJ databases">
        <title>Genome assembly of Pseudopithomyces chartarum.</title>
        <authorList>
            <person name="Jauregui R."/>
            <person name="Singh J."/>
            <person name="Voisey C."/>
        </authorList>
    </citation>
    <scope>NUCLEOTIDE SEQUENCE [LARGE SCALE GENOMIC DNA]</scope>
    <source>
        <strain evidence="1 2">AGR01</strain>
    </source>
</reference>
<dbReference type="PANTHER" id="PTHR36839">
    <property type="entry name" value="METALLO-BETA-LACTAMASE FAMILY PROTEIN (AFU_ORTHOLOGUE AFUA_5G12770)"/>
    <property type="match status" value="1"/>
</dbReference>
<keyword evidence="2" id="KW-1185">Reference proteome</keyword>
<name>A0AAN6LZA8_9PLEO</name>
<comment type="caution">
    <text evidence="1">The sequence shown here is derived from an EMBL/GenBank/DDBJ whole genome shotgun (WGS) entry which is preliminary data.</text>
</comment>
<proteinExistence type="predicted"/>
<protein>
    <submittedName>
        <fullName evidence="1">Uncharacterized protein</fullName>
    </submittedName>
</protein>
<evidence type="ECO:0000313" key="1">
    <source>
        <dbReference type="EMBL" id="KAK3208812.1"/>
    </source>
</evidence>
<dbReference type="AlphaFoldDB" id="A0AAN6LZA8"/>